<feature type="domain" description="HTH myb-type" evidence="3">
    <location>
        <begin position="1"/>
        <end position="61"/>
    </location>
</feature>
<keyword evidence="1" id="KW-0175">Coiled coil</keyword>
<evidence type="ECO:0000313" key="4">
    <source>
        <dbReference type="EMBL" id="MDQ0177677.1"/>
    </source>
</evidence>
<dbReference type="InterPro" id="IPR014243">
    <property type="entry name" value="RsfA-like"/>
</dbReference>
<dbReference type="PANTHER" id="PTHR41302">
    <property type="entry name" value="PRESPORE-SPECIFIC TRANSCRIPTIONAL REGULATOR RSFA-RELATED"/>
    <property type="match status" value="1"/>
</dbReference>
<protein>
    <submittedName>
        <fullName evidence="4">RsfA family transcription factor</fullName>
    </submittedName>
</protein>
<comment type="caution">
    <text evidence="4">The sequence shown here is derived from an EMBL/GenBank/DDBJ whole genome shotgun (WGS) entry which is preliminary data.</text>
</comment>
<sequence length="199" mass="23508">MTSTRQDAWTEDEDLMLADTVLKHIREGGTQLQAFEKVGKKVNRTAAACGFRWNSYVRKQYKAGIELAKKQRKNSLKKNEEDSNRIVKQVETEVNNDKQQWTLSEVFQYLSSLKDEKEYLYEQNKALKKKVETLNETVKQMEASCEKYKHDYRTLVEDHSSLLIILDKARKLAMLEEEEHQDKIRFQMDKNGNLQRIEK</sequence>
<dbReference type="InterPro" id="IPR001005">
    <property type="entry name" value="SANT/Myb"/>
</dbReference>
<dbReference type="SUPFAM" id="SSF46689">
    <property type="entry name" value="Homeodomain-like"/>
    <property type="match status" value="1"/>
</dbReference>
<organism evidence="4 5">
    <name type="scientific">Bacillus chungangensis</name>
    <dbReference type="NCBI Taxonomy" id="587633"/>
    <lineage>
        <taxon>Bacteria</taxon>
        <taxon>Bacillati</taxon>
        <taxon>Bacillota</taxon>
        <taxon>Bacilli</taxon>
        <taxon>Bacillales</taxon>
        <taxon>Bacillaceae</taxon>
        <taxon>Bacillus</taxon>
    </lineage>
</organism>
<accession>A0ABT9WXS6</accession>
<dbReference type="RefSeq" id="WP_307231873.1">
    <property type="nucleotide sequence ID" value="NZ_JAUSTT010000025.1"/>
</dbReference>
<gene>
    <name evidence="4" type="ORF">J2S08_003558</name>
</gene>
<evidence type="ECO:0000256" key="1">
    <source>
        <dbReference type="SAM" id="Coils"/>
    </source>
</evidence>
<name>A0ABT9WXS6_9BACI</name>
<dbReference type="Pfam" id="PF13921">
    <property type="entry name" value="Myb_DNA-bind_6"/>
    <property type="match status" value="1"/>
</dbReference>
<dbReference type="InterPro" id="IPR017930">
    <property type="entry name" value="Myb_dom"/>
</dbReference>
<dbReference type="PROSITE" id="PS51294">
    <property type="entry name" value="HTH_MYB"/>
    <property type="match status" value="1"/>
</dbReference>
<evidence type="ECO:0000259" key="2">
    <source>
        <dbReference type="PROSITE" id="PS50090"/>
    </source>
</evidence>
<dbReference type="PROSITE" id="PS50090">
    <property type="entry name" value="MYB_LIKE"/>
    <property type="match status" value="1"/>
</dbReference>
<dbReference type="Proteomes" id="UP001223586">
    <property type="component" value="Unassembled WGS sequence"/>
</dbReference>
<dbReference type="PANTHER" id="PTHR41302:SF2">
    <property type="entry name" value="PRESPORE SPECIFIC TRANSCRIPTIONAL ACTIVATOR RSFA"/>
    <property type="match status" value="1"/>
</dbReference>
<evidence type="ECO:0000259" key="3">
    <source>
        <dbReference type="PROSITE" id="PS51294"/>
    </source>
</evidence>
<reference evidence="4 5" key="1">
    <citation type="submission" date="2023-07" db="EMBL/GenBank/DDBJ databases">
        <title>Genomic Encyclopedia of Type Strains, Phase IV (KMG-IV): sequencing the most valuable type-strain genomes for metagenomic binning, comparative biology and taxonomic classification.</title>
        <authorList>
            <person name="Goeker M."/>
        </authorList>
    </citation>
    <scope>NUCLEOTIDE SEQUENCE [LARGE SCALE GENOMIC DNA]</scope>
    <source>
        <strain evidence="4 5">DSM 23837</strain>
    </source>
</reference>
<evidence type="ECO:0000313" key="5">
    <source>
        <dbReference type="Proteomes" id="UP001223586"/>
    </source>
</evidence>
<keyword evidence="5" id="KW-1185">Reference proteome</keyword>
<dbReference type="InterPro" id="IPR009057">
    <property type="entry name" value="Homeodomain-like_sf"/>
</dbReference>
<dbReference type="Gene3D" id="1.10.10.60">
    <property type="entry name" value="Homeodomain-like"/>
    <property type="match status" value="1"/>
</dbReference>
<feature type="coiled-coil region" evidence="1">
    <location>
        <begin position="73"/>
        <end position="158"/>
    </location>
</feature>
<proteinExistence type="predicted"/>
<dbReference type="EMBL" id="JAUSTT010000025">
    <property type="protein sequence ID" value="MDQ0177677.1"/>
    <property type="molecule type" value="Genomic_DNA"/>
</dbReference>
<feature type="domain" description="Myb-like" evidence="2">
    <location>
        <begin position="1"/>
        <end position="57"/>
    </location>
</feature>
<dbReference type="NCBIfam" id="TIGR02894">
    <property type="entry name" value="DNA_bind_RsfA"/>
    <property type="match status" value="1"/>
</dbReference>